<dbReference type="InterPro" id="IPR036689">
    <property type="entry name" value="ESAT-6-like_sf"/>
</dbReference>
<organism evidence="2 3">
    <name type="scientific">Streptomyces sp. 900129855</name>
    <dbReference type="NCBI Taxonomy" id="3155129"/>
    <lineage>
        <taxon>Bacteria</taxon>
        <taxon>Bacillati</taxon>
        <taxon>Actinomycetota</taxon>
        <taxon>Actinomycetes</taxon>
        <taxon>Kitasatosporales</taxon>
        <taxon>Streptomycetaceae</taxon>
        <taxon>Streptomyces</taxon>
    </lineage>
</organism>
<protein>
    <recommendedName>
        <fullName evidence="1">ESAT-6-like protein</fullName>
    </recommendedName>
</protein>
<name>A0ABV2ZS94_9ACTN</name>
<evidence type="ECO:0000313" key="2">
    <source>
        <dbReference type="EMBL" id="MEU3785441.1"/>
    </source>
</evidence>
<dbReference type="InterPro" id="IPR010310">
    <property type="entry name" value="T7SS_ESAT-6-like"/>
</dbReference>
<dbReference type="EMBL" id="JBEZVE010000020">
    <property type="protein sequence ID" value="MEU3785441.1"/>
    <property type="molecule type" value="Genomic_DNA"/>
</dbReference>
<proteinExistence type="inferred from homology"/>
<sequence>MTQVDLAGLQKAVNVFSEGVANFDGQYKAMNTTVAGVTSVWTGQAYQAFDRAMQNWLADFFKVVNVLNGMENALSQNTSVLSQTNEETIQKAQQAAANITPPRLPGF</sequence>
<keyword evidence="3" id="KW-1185">Reference proteome</keyword>
<reference evidence="2 3" key="1">
    <citation type="submission" date="2024-06" db="EMBL/GenBank/DDBJ databases">
        <title>The Natural Products Discovery Center: Release of the First 8490 Sequenced Strains for Exploring Actinobacteria Biosynthetic Diversity.</title>
        <authorList>
            <person name="Kalkreuter E."/>
            <person name="Kautsar S.A."/>
            <person name="Yang D."/>
            <person name="Bader C.D."/>
            <person name="Teijaro C.N."/>
            <person name="Fluegel L."/>
            <person name="Davis C.M."/>
            <person name="Simpson J.R."/>
            <person name="Lauterbach L."/>
            <person name="Steele A.D."/>
            <person name="Gui C."/>
            <person name="Meng S."/>
            <person name="Li G."/>
            <person name="Viehrig K."/>
            <person name="Ye F."/>
            <person name="Su P."/>
            <person name="Kiefer A.F."/>
            <person name="Nichols A."/>
            <person name="Cepeda A.J."/>
            <person name="Yan W."/>
            <person name="Fan B."/>
            <person name="Jiang Y."/>
            <person name="Adhikari A."/>
            <person name="Zheng C.-J."/>
            <person name="Schuster L."/>
            <person name="Cowan T.M."/>
            <person name="Smanski M.J."/>
            <person name="Chevrette M.G."/>
            <person name="De Carvalho L.P.S."/>
            <person name="Shen B."/>
        </authorList>
    </citation>
    <scope>NUCLEOTIDE SEQUENCE [LARGE SCALE GENOMIC DNA]</scope>
    <source>
        <strain evidence="2 3">NPDC033843</strain>
    </source>
</reference>
<evidence type="ECO:0000313" key="3">
    <source>
        <dbReference type="Proteomes" id="UP001550739"/>
    </source>
</evidence>
<comment type="similarity">
    <text evidence="1">Belongs to the WXG100 family.</text>
</comment>
<dbReference type="NCBIfam" id="TIGR03930">
    <property type="entry name" value="WXG100_ESAT6"/>
    <property type="match status" value="1"/>
</dbReference>
<gene>
    <name evidence="2" type="ORF">AB0E89_33720</name>
</gene>
<accession>A0ABV2ZS94</accession>
<comment type="caution">
    <text evidence="2">The sequence shown here is derived from an EMBL/GenBank/DDBJ whole genome shotgun (WGS) entry which is preliminary data.</text>
</comment>
<dbReference type="Proteomes" id="UP001550739">
    <property type="component" value="Unassembled WGS sequence"/>
</dbReference>
<evidence type="ECO:0000256" key="1">
    <source>
        <dbReference type="RuleBase" id="RU362001"/>
    </source>
</evidence>
<dbReference type="RefSeq" id="WP_334582422.1">
    <property type="nucleotide sequence ID" value="NZ_JBEZVE010000020.1"/>
</dbReference>
<dbReference type="Pfam" id="PF06013">
    <property type="entry name" value="WXG100"/>
    <property type="match status" value="1"/>
</dbReference>
<dbReference type="Gene3D" id="1.10.287.1060">
    <property type="entry name" value="ESAT-6-like"/>
    <property type="match status" value="1"/>
</dbReference>
<dbReference type="SUPFAM" id="SSF140453">
    <property type="entry name" value="EsxAB dimer-like"/>
    <property type="match status" value="1"/>
</dbReference>